<keyword evidence="3" id="KW-1185">Reference proteome</keyword>
<organism evidence="2 3">
    <name type="scientific">Eutrema salsugineum</name>
    <name type="common">Saltwater cress</name>
    <name type="synonym">Sisymbrium salsugineum</name>
    <dbReference type="NCBI Taxonomy" id="72664"/>
    <lineage>
        <taxon>Eukaryota</taxon>
        <taxon>Viridiplantae</taxon>
        <taxon>Streptophyta</taxon>
        <taxon>Embryophyta</taxon>
        <taxon>Tracheophyta</taxon>
        <taxon>Spermatophyta</taxon>
        <taxon>Magnoliopsida</taxon>
        <taxon>eudicotyledons</taxon>
        <taxon>Gunneridae</taxon>
        <taxon>Pentapetalae</taxon>
        <taxon>rosids</taxon>
        <taxon>malvids</taxon>
        <taxon>Brassicales</taxon>
        <taxon>Brassicaceae</taxon>
        <taxon>Eutremeae</taxon>
        <taxon>Eutrema</taxon>
    </lineage>
</organism>
<dbReference type="KEGG" id="eus:EUTSA_v10026711mg"/>
<evidence type="ECO:0000313" key="2">
    <source>
        <dbReference type="EMBL" id="ESQ53894.1"/>
    </source>
</evidence>
<dbReference type="AlphaFoldDB" id="V4MBV9"/>
<name>V4MBV9_EUTSA</name>
<accession>V4MBV9</accession>
<proteinExistence type="predicted"/>
<dbReference type="Gramene" id="ESQ53894">
    <property type="protein sequence ID" value="ESQ53894"/>
    <property type="gene ID" value="EUTSA_v10026711mg"/>
</dbReference>
<feature type="region of interest" description="Disordered" evidence="1">
    <location>
        <begin position="53"/>
        <end position="79"/>
    </location>
</feature>
<gene>
    <name evidence="2" type="ORF">EUTSA_v10026711mg</name>
</gene>
<dbReference type="EMBL" id="KI517384">
    <property type="protein sequence ID" value="ESQ53894.1"/>
    <property type="molecule type" value="Genomic_DNA"/>
</dbReference>
<dbReference type="Proteomes" id="UP000030689">
    <property type="component" value="Unassembled WGS sequence"/>
</dbReference>
<evidence type="ECO:0000256" key="1">
    <source>
        <dbReference type="SAM" id="MobiDB-lite"/>
    </source>
</evidence>
<protein>
    <submittedName>
        <fullName evidence="2">Uncharacterized protein</fullName>
    </submittedName>
</protein>
<sequence>MWLISVIGLLKQSNKSNTLQSLSICIDIGQISNTSFRSLEKLQDVAASVNLPTKKRRKRGRRSETSTSVYSFMEKNQRE</sequence>
<evidence type="ECO:0000313" key="3">
    <source>
        <dbReference type="Proteomes" id="UP000030689"/>
    </source>
</evidence>
<reference evidence="2 3" key="1">
    <citation type="journal article" date="2013" name="Front. Plant Sci.">
        <title>The Reference Genome of the Halophytic Plant Eutrema salsugineum.</title>
        <authorList>
            <person name="Yang R."/>
            <person name="Jarvis D.E."/>
            <person name="Chen H."/>
            <person name="Beilstein M.A."/>
            <person name="Grimwood J."/>
            <person name="Jenkins J."/>
            <person name="Shu S."/>
            <person name="Prochnik S."/>
            <person name="Xin M."/>
            <person name="Ma C."/>
            <person name="Schmutz J."/>
            <person name="Wing R.A."/>
            <person name="Mitchell-Olds T."/>
            <person name="Schumaker K.S."/>
            <person name="Wang X."/>
        </authorList>
    </citation>
    <scope>NUCLEOTIDE SEQUENCE [LARGE SCALE GENOMIC DNA]</scope>
</reference>